<dbReference type="InterPro" id="IPR018584">
    <property type="entry name" value="GT87"/>
</dbReference>
<gene>
    <name evidence="9" type="ORF">B840_07145</name>
</gene>
<feature type="transmembrane region" description="Helical" evidence="8">
    <location>
        <begin position="42"/>
        <end position="61"/>
    </location>
</feature>
<evidence type="ECO:0000256" key="5">
    <source>
        <dbReference type="ARBA" id="ARBA00022989"/>
    </source>
</evidence>
<dbReference type="EMBL" id="CP007790">
    <property type="protein sequence ID" value="AJK69027.1"/>
    <property type="molecule type" value="Genomic_DNA"/>
</dbReference>
<evidence type="ECO:0000313" key="9">
    <source>
        <dbReference type="EMBL" id="AJK69027.1"/>
    </source>
</evidence>
<dbReference type="Proteomes" id="UP000031928">
    <property type="component" value="Chromosome"/>
</dbReference>
<protein>
    <recommendedName>
        <fullName evidence="11">Arabinofuranosyl transferase C</fullName>
    </recommendedName>
</protein>
<reference evidence="9 10" key="1">
    <citation type="submission" date="2014-05" db="EMBL/GenBank/DDBJ databases">
        <title>Complete genome sequence of Corynebacterium marinum DSM 44953.</title>
        <authorList>
            <person name="Schaffert L."/>
            <person name="Albersmeier A."/>
            <person name="Kalinowski J."/>
            <person name="Ruckert C."/>
        </authorList>
    </citation>
    <scope>NUCLEOTIDE SEQUENCE [LARGE SCALE GENOMIC DNA]</scope>
    <source>
        <strain evidence="9 10">DSM 44953</strain>
    </source>
</reference>
<evidence type="ECO:0000256" key="1">
    <source>
        <dbReference type="ARBA" id="ARBA00004651"/>
    </source>
</evidence>
<evidence type="ECO:0000256" key="3">
    <source>
        <dbReference type="ARBA" id="ARBA00022679"/>
    </source>
</evidence>
<proteinExistence type="inferred from homology"/>
<dbReference type="GO" id="GO:0016758">
    <property type="term" value="F:hexosyltransferase activity"/>
    <property type="evidence" value="ECO:0007669"/>
    <property type="project" value="InterPro"/>
</dbReference>
<organism evidence="9 10">
    <name type="scientific">Corynebacterium marinum DSM 44953</name>
    <dbReference type="NCBI Taxonomy" id="1224162"/>
    <lineage>
        <taxon>Bacteria</taxon>
        <taxon>Bacillati</taxon>
        <taxon>Actinomycetota</taxon>
        <taxon>Actinomycetes</taxon>
        <taxon>Mycobacteriales</taxon>
        <taxon>Corynebacteriaceae</taxon>
        <taxon>Corynebacterium</taxon>
    </lineage>
</organism>
<keyword evidence="2" id="KW-1003">Cell membrane</keyword>
<keyword evidence="10" id="KW-1185">Reference proteome</keyword>
<feature type="transmembrane region" description="Helical" evidence="8">
    <location>
        <begin position="225"/>
        <end position="244"/>
    </location>
</feature>
<feature type="transmembrane region" description="Helical" evidence="8">
    <location>
        <begin position="118"/>
        <end position="137"/>
    </location>
</feature>
<feature type="transmembrane region" description="Helical" evidence="8">
    <location>
        <begin position="310"/>
        <end position="334"/>
    </location>
</feature>
<feature type="transmembrane region" description="Helical" evidence="8">
    <location>
        <begin position="167"/>
        <end position="188"/>
    </location>
</feature>
<evidence type="ECO:0000256" key="6">
    <source>
        <dbReference type="ARBA" id="ARBA00023136"/>
    </source>
</evidence>
<keyword evidence="6 8" id="KW-0472">Membrane</keyword>
<keyword evidence="5 8" id="KW-1133">Transmembrane helix</keyword>
<dbReference type="HOGENOM" id="CLU_055106_0_0_11"/>
<evidence type="ECO:0000256" key="8">
    <source>
        <dbReference type="SAM" id="Phobius"/>
    </source>
</evidence>
<evidence type="ECO:0000256" key="4">
    <source>
        <dbReference type="ARBA" id="ARBA00022692"/>
    </source>
</evidence>
<dbReference type="Pfam" id="PF09594">
    <property type="entry name" value="GT87"/>
    <property type="match status" value="1"/>
</dbReference>
<evidence type="ECO:0008006" key="11">
    <source>
        <dbReference type="Google" id="ProtNLM"/>
    </source>
</evidence>
<name>A0A0B6TGC3_9CORY</name>
<accession>A0A0B6TGC3</accession>
<sequence>MIGVTSPTTRLENLWVARTPLTDPATTPGKLRRTPFDRVGRAVAWPLTVVLALHRVFVLALNGSVTDDFTTVHSAVRRSLDGVPVYNEIYHHVDPHYLYNPGATLLLTPLGWLTDIDAARTAFIVVNAAAVIAALALLTRMFGYSLRSLVWPAAIAAAFLTEAVRNTLIFSNINGLLLLALVGFLSLLLSGKGWWAGLVIGVAILIKPQFAPLLFLPAVKLDWRTVFGGVAVPVAFNLAAWPLVPGASDYLSRLVPYLGDVRDYANSSLAGAAVYFSMPPLLENALWLMFAAVVGVGVIVLLRWRYTDPLLWAATTSGLLLAGVFFLSSLGQMYYSMMLFPMMFTVLQRTSVFHTWPAWLAAYLFLTPDSFHSVEQVDLSRWMGIFHPTIGWGMLLVVAATCAVVWWRQESLDSRHDRLQTDQRHRMAAAPHS</sequence>
<dbReference type="KEGG" id="cmq:B840_07145"/>
<dbReference type="AlphaFoldDB" id="A0A0B6TGC3"/>
<evidence type="ECO:0000256" key="7">
    <source>
        <dbReference type="ARBA" id="ARBA00024033"/>
    </source>
</evidence>
<comment type="similarity">
    <text evidence="7">Belongs to the glycosyltransferase 87 family.</text>
</comment>
<evidence type="ECO:0000256" key="2">
    <source>
        <dbReference type="ARBA" id="ARBA00022475"/>
    </source>
</evidence>
<feature type="transmembrane region" description="Helical" evidence="8">
    <location>
        <begin position="285"/>
        <end position="304"/>
    </location>
</feature>
<keyword evidence="3" id="KW-0808">Transferase</keyword>
<feature type="transmembrane region" description="Helical" evidence="8">
    <location>
        <begin position="385"/>
        <end position="407"/>
    </location>
</feature>
<comment type="subcellular location">
    <subcellularLocation>
        <location evidence="1">Cell membrane</location>
        <topology evidence="1">Multi-pass membrane protein</topology>
    </subcellularLocation>
</comment>
<feature type="transmembrane region" description="Helical" evidence="8">
    <location>
        <begin position="195"/>
        <end position="219"/>
    </location>
</feature>
<dbReference type="GO" id="GO:0005886">
    <property type="term" value="C:plasma membrane"/>
    <property type="evidence" value="ECO:0007669"/>
    <property type="project" value="UniProtKB-SubCell"/>
</dbReference>
<dbReference type="STRING" id="1224162.B840_07145"/>
<evidence type="ECO:0000313" key="10">
    <source>
        <dbReference type="Proteomes" id="UP000031928"/>
    </source>
</evidence>
<keyword evidence="4 8" id="KW-0812">Transmembrane</keyword>